<protein>
    <submittedName>
        <fullName evidence="1">Uncharacterized protein</fullName>
    </submittedName>
</protein>
<keyword evidence="2" id="KW-1185">Reference proteome</keyword>
<dbReference type="Proteomes" id="UP000010931">
    <property type="component" value="Unassembled WGS sequence"/>
</dbReference>
<evidence type="ECO:0000313" key="2">
    <source>
        <dbReference type="Proteomes" id="UP000010931"/>
    </source>
</evidence>
<dbReference type="PATRIC" id="fig|698760.3.peg.8938"/>
<accession>L7ERT1</accession>
<reference evidence="1 2" key="1">
    <citation type="journal article" date="2011" name="Plasmid">
        <title>Streptomyces turgidiscabies Car8 contains a modular pathogenicity island that shares virulence genes with other actinobacterial plant pathogens.</title>
        <authorList>
            <person name="Huguet-Tapia J.C."/>
            <person name="Badger J.H."/>
            <person name="Loria R."/>
            <person name="Pettis G.S."/>
        </authorList>
    </citation>
    <scope>NUCLEOTIDE SEQUENCE [LARGE SCALE GENOMIC DNA]</scope>
    <source>
        <strain evidence="1 2">Car8</strain>
    </source>
</reference>
<evidence type="ECO:0000313" key="1">
    <source>
        <dbReference type="EMBL" id="ELP62108.1"/>
    </source>
</evidence>
<gene>
    <name evidence="1" type="ORF">STRTUCAR8_06163</name>
</gene>
<organism evidence="1 2">
    <name type="scientific">Streptomyces turgidiscabies (strain Car8)</name>
    <dbReference type="NCBI Taxonomy" id="698760"/>
    <lineage>
        <taxon>Bacteria</taxon>
        <taxon>Bacillati</taxon>
        <taxon>Actinomycetota</taxon>
        <taxon>Actinomycetes</taxon>
        <taxon>Kitasatosporales</taxon>
        <taxon>Streptomycetaceae</taxon>
        <taxon>Streptomyces</taxon>
    </lineage>
</organism>
<sequence>MRRIEFGAGVDVRHVFDGTCGFRASHAECAKDPTWGGGAEREMVPWL</sequence>
<dbReference type="AlphaFoldDB" id="L7ERT1"/>
<name>L7ERT1_STRT8</name>
<proteinExistence type="predicted"/>
<dbReference type="EMBL" id="AEJB01000631">
    <property type="protein sequence ID" value="ELP62108.1"/>
    <property type="molecule type" value="Genomic_DNA"/>
</dbReference>
<comment type="caution">
    <text evidence="1">The sequence shown here is derived from an EMBL/GenBank/DDBJ whole genome shotgun (WGS) entry which is preliminary data.</text>
</comment>